<feature type="chain" id="PRO_5046810909" evidence="1">
    <location>
        <begin position="29"/>
        <end position="418"/>
    </location>
</feature>
<feature type="signal peptide" evidence="1">
    <location>
        <begin position="1"/>
        <end position="28"/>
    </location>
</feature>
<evidence type="ECO:0000313" key="2">
    <source>
        <dbReference type="EMBL" id="KAE8419874.1"/>
    </source>
</evidence>
<dbReference type="EMBL" id="ML735713">
    <property type="protein sequence ID" value="KAE8419874.1"/>
    <property type="molecule type" value="Genomic_DNA"/>
</dbReference>
<keyword evidence="3" id="KW-1185">Reference proteome</keyword>
<dbReference type="Proteomes" id="UP000325395">
    <property type="component" value="Unassembled WGS sequence"/>
</dbReference>
<sequence>MKVVRFLQTWSVWGSLIVFGLCFQSCNSESLPNPLTPGSLHRLDNSTTDDERNAYSNNALKTFSVRDQNRQEWESENRIFLTGLMKDDFTLVNTETTLYTGNNNKNDNYGHVIGWNRDPKLIRFRCGCSRLRVKMIETAWLNIIMMLNRVTPFMQRLRELNQNSDPIQALTAQDKSRLNLFRTLYAAEPQRGQALDRVERMRSSILNAMASDWYAVNFWCGDMDWILDEEYEMIKDKPKRCATHSGVKQGRHAAYREKPDDQMMWRNKHDNWVTYTAKRSSYCKRPDRSTQGVIADPFAIAKGDHIIICKHSFTQQWSQHITSLRERTQYDIMRNSPTRVLYRVTDLIPEGEILSVLAMSESIHGERLTMDDANKFAQLLLDMWRLSSYKHNAHWPGRPIQYVYVRMNYIIDYLKSRL</sequence>
<reference evidence="2 3" key="1">
    <citation type="submission" date="2019-04" db="EMBL/GenBank/DDBJ databases">
        <authorList>
            <consortium name="DOE Joint Genome Institute"/>
            <person name="Mondo S."/>
            <person name="Kjaerbolling I."/>
            <person name="Vesth T."/>
            <person name="Frisvad J.C."/>
            <person name="Nybo J.L."/>
            <person name="Theobald S."/>
            <person name="Kildgaard S."/>
            <person name="Isbrandt T."/>
            <person name="Kuo A."/>
            <person name="Sato A."/>
            <person name="Lyhne E.K."/>
            <person name="Kogle M.E."/>
            <person name="Wiebenga A."/>
            <person name="Kun R.S."/>
            <person name="Lubbers R.J."/>
            <person name="Makela M.R."/>
            <person name="Barry K."/>
            <person name="Chovatia M."/>
            <person name="Clum A."/>
            <person name="Daum C."/>
            <person name="Haridas S."/>
            <person name="He G."/>
            <person name="LaButti K."/>
            <person name="Lipzen A."/>
            <person name="Riley R."/>
            <person name="Salamov A."/>
            <person name="Simmons B.A."/>
            <person name="Magnuson J.K."/>
            <person name="Henrissat B."/>
            <person name="Mortensen U.H."/>
            <person name="Larsen T.O."/>
            <person name="Devries R.P."/>
            <person name="Grigoriev I.V."/>
            <person name="Machida M."/>
            <person name="Baker S.E."/>
            <person name="Andersen M.R."/>
            <person name="Cantor M.N."/>
            <person name="Hua S.X."/>
        </authorList>
    </citation>
    <scope>NUCLEOTIDE SEQUENCE [LARGE SCALE GENOMIC DNA]</scope>
    <source>
        <strain evidence="2 3">CBS 117616</strain>
    </source>
</reference>
<evidence type="ECO:0000256" key="1">
    <source>
        <dbReference type="SAM" id="SignalP"/>
    </source>
</evidence>
<gene>
    <name evidence="2" type="ORF">BDV36DRAFT_293766</name>
</gene>
<organism evidence="2 3">
    <name type="scientific">Aspergillus pseudocaelatus</name>
    <dbReference type="NCBI Taxonomy" id="1825620"/>
    <lineage>
        <taxon>Eukaryota</taxon>
        <taxon>Fungi</taxon>
        <taxon>Dikarya</taxon>
        <taxon>Ascomycota</taxon>
        <taxon>Pezizomycotina</taxon>
        <taxon>Eurotiomycetes</taxon>
        <taxon>Eurotiomycetidae</taxon>
        <taxon>Eurotiales</taxon>
        <taxon>Aspergillaceae</taxon>
        <taxon>Aspergillus</taxon>
        <taxon>Aspergillus subgen. Circumdati</taxon>
    </lineage>
</organism>
<proteinExistence type="predicted"/>
<accession>A0ABQ6WRY6</accession>
<keyword evidence="1" id="KW-0732">Signal</keyword>
<name>A0ABQ6WRY6_9EURO</name>
<protein>
    <submittedName>
        <fullName evidence="2">Uncharacterized protein</fullName>
    </submittedName>
</protein>
<evidence type="ECO:0000313" key="3">
    <source>
        <dbReference type="Proteomes" id="UP000325395"/>
    </source>
</evidence>